<proteinExistence type="inferred from homology"/>
<evidence type="ECO:0000256" key="4">
    <source>
        <dbReference type="RuleBase" id="RU004046"/>
    </source>
</evidence>
<accession>A0A0W1A2S4</accession>
<dbReference type="GO" id="GO:0005536">
    <property type="term" value="F:D-glucose binding"/>
    <property type="evidence" value="ECO:0007669"/>
    <property type="project" value="InterPro"/>
</dbReference>
<keyword evidence="3" id="KW-0067">ATP-binding</keyword>
<dbReference type="RefSeq" id="WP_058481100.1">
    <property type="nucleotide sequence ID" value="NZ_CAAAIQ010000002.1"/>
</dbReference>
<keyword evidence="3" id="KW-0324">Glycolysis</keyword>
<evidence type="ECO:0000256" key="3">
    <source>
        <dbReference type="HAMAP-Rule" id="MF_00524"/>
    </source>
</evidence>
<dbReference type="HAMAP" id="MF_00524">
    <property type="entry name" value="Glucokinase"/>
    <property type="match status" value="1"/>
</dbReference>
<feature type="binding site" evidence="3">
    <location>
        <begin position="13"/>
        <end position="18"/>
    </location>
    <ligand>
        <name>ATP</name>
        <dbReference type="ChEBI" id="CHEBI:30616"/>
    </ligand>
</feature>
<organism evidence="6 7">
    <name type="scientific">Legionella waltersii</name>
    <dbReference type="NCBI Taxonomy" id="66969"/>
    <lineage>
        <taxon>Bacteria</taxon>
        <taxon>Pseudomonadati</taxon>
        <taxon>Pseudomonadota</taxon>
        <taxon>Gammaproteobacteria</taxon>
        <taxon>Legionellales</taxon>
        <taxon>Legionellaceae</taxon>
        <taxon>Legionella</taxon>
    </lineage>
</organism>
<dbReference type="GO" id="GO:0005829">
    <property type="term" value="C:cytosol"/>
    <property type="evidence" value="ECO:0007669"/>
    <property type="project" value="TreeGrafter"/>
</dbReference>
<evidence type="ECO:0000313" key="7">
    <source>
        <dbReference type="Proteomes" id="UP000054729"/>
    </source>
</evidence>
<dbReference type="PANTHER" id="PTHR47690">
    <property type="entry name" value="GLUCOKINASE"/>
    <property type="match status" value="1"/>
</dbReference>
<dbReference type="GO" id="GO:0004340">
    <property type="term" value="F:glucokinase activity"/>
    <property type="evidence" value="ECO:0007669"/>
    <property type="project" value="UniProtKB-UniRule"/>
</dbReference>
<reference evidence="6 7" key="1">
    <citation type="submission" date="2015-11" db="EMBL/GenBank/DDBJ databases">
        <title>Genomic analysis of 38 Legionella species identifies large and diverse effector repertoires.</title>
        <authorList>
            <person name="Burstein D."/>
            <person name="Amaro F."/>
            <person name="Zusman T."/>
            <person name="Lifshitz Z."/>
            <person name="Cohen O."/>
            <person name="Gilbert J.A."/>
            <person name="Pupko T."/>
            <person name="Shuman H.A."/>
            <person name="Segal G."/>
        </authorList>
    </citation>
    <scope>NUCLEOTIDE SEQUENCE [LARGE SCALE GENOMIC DNA]</scope>
    <source>
        <strain evidence="6 7">ATCC 51914</strain>
    </source>
</reference>
<dbReference type="Proteomes" id="UP000054729">
    <property type="component" value="Unassembled WGS sequence"/>
</dbReference>
<dbReference type="AlphaFoldDB" id="A0A0W1A2S4"/>
<dbReference type="OrthoDB" id="9800595at2"/>
<comment type="catalytic activity">
    <reaction evidence="3">
        <text>D-glucose + ATP = D-glucose 6-phosphate + ADP + H(+)</text>
        <dbReference type="Rhea" id="RHEA:17825"/>
        <dbReference type="ChEBI" id="CHEBI:4167"/>
        <dbReference type="ChEBI" id="CHEBI:15378"/>
        <dbReference type="ChEBI" id="CHEBI:30616"/>
        <dbReference type="ChEBI" id="CHEBI:61548"/>
        <dbReference type="ChEBI" id="CHEBI:456216"/>
        <dbReference type="EC" id="2.7.1.2"/>
    </reaction>
</comment>
<keyword evidence="2 3" id="KW-0418">Kinase</keyword>
<dbReference type="InterPro" id="IPR003836">
    <property type="entry name" value="Glucokinase"/>
</dbReference>
<dbReference type="GO" id="GO:0005524">
    <property type="term" value="F:ATP binding"/>
    <property type="evidence" value="ECO:0007669"/>
    <property type="project" value="UniProtKB-UniRule"/>
</dbReference>
<dbReference type="Gene3D" id="3.30.420.40">
    <property type="match status" value="1"/>
</dbReference>
<dbReference type="SUPFAM" id="SSF53067">
    <property type="entry name" value="Actin-like ATPase domain"/>
    <property type="match status" value="1"/>
</dbReference>
<evidence type="ECO:0000256" key="5">
    <source>
        <dbReference type="SAM" id="Phobius"/>
    </source>
</evidence>
<keyword evidence="3" id="KW-0547">Nucleotide-binding</keyword>
<gene>
    <name evidence="3" type="primary">glk</name>
    <name evidence="6" type="ORF">Lwal_2467</name>
</gene>
<dbReference type="Gene3D" id="3.40.367.20">
    <property type="match status" value="1"/>
</dbReference>
<dbReference type="NCBIfam" id="TIGR00749">
    <property type="entry name" value="glk"/>
    <property type="match status" value="1"/>
</dbReference>
<keyword evidence="5" id="KW-0812">Transmembrane</keyword>
<name>A0A0W1A2S4_9GAMM</name>
<evidence type="ECO:0000256" key="1">
    <source>
        <dbReference type="ARBA" id="ARBA00022679"/>
    </source>
</evidence>
<keyword evidence="5" id="KW-0472">Membrane</keyword>
<sequence>MKKVDFNHYVIVADIGGTFARFARVDLTDLRIDHLQVYPCVDFISLQSAFLTYQAQYSMQTIKQLAVAIACPVLSDQVTMTNGQWSFSISKTKEELGLSHFMVMNDFSAIARSLPILGENEAIQIGQGKPKTGGAKVILGAGTGLGVSVLISSTKQVIPIEGEGGHASWGATSEIEWFIYSYLKKRFNHVSFERLLSGQGLENIYAALAEYHQQKTVIRTAAEIIDQVNSGNNELANLAVEQFFSCLGSYAGNLALTLSAFGGIYIAGGIVPRLLSVMKHSSFRSQFEAKGRFREFNEAIPTYVITAAQPGILGAAFCLKELQLGVSDVLF</sequence>
<dbReference type="STRING" id="66969.Lwal_2467"/>
<evidence type="ECO:0000313" key="6">
    <source>
        <dbReference type="EMBL" id="KTD75529.1"/>
    </source>
</evidence>
<protein>
    <recommendedName>
        <fullName evidence="3">Glucokinase</fullName>
        <ecNumber evidence="3">2.7.1.2</ecNumber>
    </recommendedName>
    <alternativeName>
        <fullName evidence="3">Glucose kinase</fullName>
    </alternativeName>
</protein>
<comment type="similarity">
    <text evidence="3 4">Belongs to the bacterial glucokinase family.</text>
</comment>
<keyword evidence="3" id="KW-0963">Cytoplasm</keyword>
<keyword evidence="5" id="KW-1133">Transmembrane helix</keyword>
<evidence type="ECO:0000256" key="2">
    <source>
        <dbReference type="ARBA" id="ARBA00022777"/>
    </source>
</evidence>
<dbReference type="PATRIC" id="fig|66969.6.peg.2673"/>
<dbReference type="GO" id="GO:0006096">
    <property type="term" value="P:glycolytic process"/>
    <property type="evidence" value="ECO:0007669"/>
    <property type="project" value="UniProtKB-UniRule"/>
</dbReference>
<dbReference type="CDD" id="cd24008">
    <property type="entry name" value="ASKHA_NBD_GLK"/>
    <property type="match status" value="1"/>
</dbReference>
<dbReference type="InterPro" id="IPR050201">
    <property type="entry name" value="Bacterial_glucokinase"/>
</dbReference>
<comment type="caution">
    <text evidence="6">The sequence shown here is derived from an EMBL/GenBank/DDBJ whole genome shotgun (WGS) entry which is preliminary data.</text>
</comment>
<comment type="subcellular location">
    <subcellularLocation>
        <location evidence="3">Cytoplasm</location>
    </subcellularLocation>
</comment>
<keyword evidence="7" id="KW-1185">Reference proteome</keyword>
<dbReference type="PANTHER" id="PTHR47690:SF1">
    <property type="entry name" value="GLUCOKINASE"/>
    <property type="match status" value="1"/>
</dbReference>
<keyword evidence="1 3" id="KW-0808">Transferase</keyword>
<dbReference type="EMBL" id="LNZB01000056">
    <property type="protein sequence ID" value="KTD75529.1"/>
    <property type="molecule type" value="Genomic_DNA"/>
</dbReference>
<dbReference type="Pfam" id="PF02685">
    <property type="entry name" value="Glucokinase"/>
    <property type="match status" value="1"/>
</dbReference>
<feature type="transmembrane region" description="Helical" evidence="5">
    <location>
        <begin position="254"/>
        <end position="275"/>
    </location>
</feature>
<dbReference type="EC" id="2.7.1.2" evidence="3"/>
<dbReference type="InterPro" id="IPR043129">
    <property type="entry name" value="ATPase_NBD"/>
</dbReference>